<feature type="domain" description="Ribosome recycling factor" evidence="6">
    <location>
        <begin position="24"/>
        <end position="187"/>
    </location>
</feature>
<evidence type="ECO:0000256" key="5">
    <source>
        <dbReference type="HAMAP-Rule" id="MF_00040"/>
    </source>
</evidence>
<dbReference type="GO" id="GO:0006415">
    <property type="term" value="P:translational termination"/>
    <property type="evidence" value="ECO:0007669"/>
    <property type="project" value="UniProtKB-UniRule"/>
</dbReference>
<dbReference type="GO" id="GO:0043023">
    <property type="term" value="F:ribosomal large subunit binding"/>
    <property type="evidence" value="ECO:0007669"/>
    <property type="project" value="TreeGrafter"/>
</dbReference>
<sequence length="190" mass="21466">MSIASDKLVKECEEKMLKTIEAVKEKFTAIRAGRANVSMLDGIKVENYGSEVPLNQIGTVSAPEARLLVIDPWDKSLISKIEKALLAANLGMTPNNDGRVIRLVLPELTADRRKEYVKLAKNEAENGKIAVRNIRKDINNHLKKLEKDKENPISEDELKKEETRVQTLTDKYVKEIDDLLAKKEKEITTI</sequence>
<dbReference type="FunFam" id="1.10.132.20:FF:000001">
    <property type="entry name" value="Ribosome-recycling factor"/>
    <property type="match status" value="1"/>
</dbReference>
<dbReference type="PANTHER" id="PTHR20982">
    <property type="entry name" value="RIBOSOME RECYCLING FACTOR"/>
    <property type="match status" value="1"/>
</dbReference>
<dbReference type="PANTHER" id="PTHR20982:SF3">
    <property type="entry name" value="MITOCHONDRIAL RIBOSOME RECYCLING FACTOR PSEUDO 1"/>
    <property type="match status" value="1"/>
</dbReference>
<name>A0A0M1VXA5_FUSVC</name>
<dbReference type="CDD" id="cd00520">
    <property type="entry name" value="RRF"/>
    <property type="match status" value="1"/>
</dbReference>
<dbReference type="HOGENOM" id="CLU_073981_2_0_0"/>
<dbReference type="eggNOG" id="COG0233">
    <property type="taxonomic scope" value="Bacteria"/>
</dbReference>
<evidence type="ECO:0000256" key="2">
    <source>
        <dbReference type="ARBA" id="ARBA00005912"/>
    </source>
</evidence>
<dbReference type="RefSeq" id="WP_008803516.1">
    <property type="nucleotide sequence ID" value="NZ_KQ235738.1"/>
</dbReference>
<dbReference type="HAMAP" id="MF_00040">
    <property type="entry name" value="RRF"/>
    <property type="match status" value="1"/>
</dbReference>
<comment type="caution">
    <text evidence="7">The sequence shown here is derived from an EMBL/GenBank/DDBJ whole genome shotgun (WGS) entry which is preliminary data.</text>
</comment>
<protein>
    <recommendedName>
        <fullName evidence="5">Ribosome-recycling factor</fullName>
        <shortName evidence="5">RRF</shortName>
    </recommendedName>
    <alternativeName>
        <fullName evidence="5">Ribosome-releasing factor</fullName>
    </alternativeName>
</protein>
<accession>A0A0M1VXA5</accession>
<dbReference type="InterPro" id="IPR023584">
    <property type="entry name" value="Ribosome_recyc_fac_dom"/>
</dbReference>
<evidence type="ECO:0000256" key="1">
    <source>
        <dbReference type="ARBA" id="ARBA00004496"/>
    </source>
</evidence>
<dbReference type="NCBIfam" id="TIGR00496">
    <property type="entry name" value="frr"/>
    <property type="match status" value="1"/>
</dbReference>
<organism evidence="7 8">
    <name type="scientific">Fusobacterium vincentii 4_1_13</name>
    <dbReference type="NCBI Taxonomy" id="469606"/>
    <lineage>
        <taxon>Bacteria</taxon>
        <taxon>Fusobacteriati</taxon>
        <taxon>Fusobacteriota</taxon>
        <taxon>Fusobacteriia</taxon>
        <taxon>Fusobacteriales</taxon>
        <taxon>Fusobacteriaceae</taxon>
        <taxon>Fusobacterium</taxon>
    </lineage>
</organism>
<evidence type="ECO:0000256" key="3">
    <source>
        <dbReference type="ARBA" id="ARBA00022490"/>
    </source>
</evidence>
<dbReference type="Gene3D" id="3.30.1360.40">
    <property type="match status" value="1"/>
</dbReference>
<evidence type="ECO:0000313" key="7">
    <source>
        <dbReference type="EMBL" id="EEO41100.1"/>
    </source>
</evidence>
<comment type="similarity">
    <text evidence="2 5">Belongs to the RRF family.</text>
</comment>
<dbReference type="Pfam" id="PF01765">
    <property type="entry name" value="RRF"/>
    <property type="match status" value="1"/>
</dbReference>
<evidence type="ECO:0000313" key="8">
    <source>
        <dbReference type="Proteomes" id="UP000004925"/>
    </source>
</evidence>
<dbReference type="EMBL" id="ACDE02000023">
    <property type="protein sequence ID" value="EEO41100.1"/>
    <property type="molecule type" value="Genomic_DNA"/>
</dbReference>
<dbReference type="AlphaFoldDB" id="A0A0M1VXA5"/>
<dbReference type="GO" id="GO:0005737">
    <property type="term" value="C:cytoplasm"/>
    <property type="evidence" value="ECO:0007669"/>
    <property type="project" value="UniProtKB-SubCell"/>
</dbReference>
<dbReference type="Gene3D" id="1.10.132.20">
    <property type="entry name" value="Ribosome-recycling factor"/>
    <property type="match status" value="1"/>
</dbReference>
<evidence type="ECO:0000259" key="6">
    <source>
        <dbReference type="Pfam" id="PF01765"/>
    </source>
</evidence>
<comment type="function">
    <text evidence="5">Responsible for the release of ribosomes from messenger RNA at the termination of protein biosynthesis. May increase the efficiency of translation by recycling ribosomes from one round of translation to another.</text>
</comment>
<keyword evidence="3 5" id="KW-0963">Cytoplasm</keyword>
<dbReference type="InterPro" id="IPR002661">
    <property type="entry name" value="Ribosome_recyc_fac"/>
</dbReference>
<dbReference type="Proteomes" id="UP000004925">
    <property type="component" value="Unassembled WGS sequence"/>
</dbReference>
<proteinExistence type="inferred from homology"/>
<gene>
    <name evidence="5" type="primary">frr</name>
    <name evidence="7" type="ORF">FSCG_01813</name>
</gene>
<reference evidence="7 8" key="1">
    <citation type="submission" date="2011-10" db="EMBL/GenBank/DDBJ databases">
        <title>The Genome Sequence of Fusobacterium sp. 4_1_13.</title>
        <authorList>
            <consortium name="The Broad Institute Genome Sequencing Platform"/>
            <person name="Earl A."/>
            <person name="Ward D."/>
            <person name="Feldgarden M."/>
            <person name="Gevers D."/>
            <person name="Strauss J."/>
            <person name="Ambrose C."/>
            <person name="Allen-Vercoe E."/>
            <person name="Young S.K."/>
            <person name="Zeng Q."/>
            <person name="Gargeya S."/>
            <person name="Fitzgerald M."/>
            <person name="Haas B."/>
            <person name="Abouelleil A."/>
            <person name="Alvarado L."/>
            <person name="Arachchi H.M."/>
            <person name="Berlin A."/>
            <person name="Brown A."/>
            <person name="Chapman S.B."/>
            <person name="Chen Z."/>
            <person name="Dunbar C."/>
            <person name="Freedman E."/>
            <person name="Gearin G."/>
            <person name="Goldberg J."/>
            <person name="Griggs A."/>
            <person name="Gujja S."/>
            <person name="Heiman D."/>
            <person name="Howarth C."/>
            <person name="Larson L."/>
            <person name="Lui A."/>
            <person name="MacDonald P.J."/>
            <person name="Montmayeur A."/>
            <person name="Murphy C."/>
            <person name="Neiman D."/>
            <person name="Pearson M."/>
            <person name="Priest M."/>
            <person name="Roberts A."/>
            <person name="Saif S."/>
            <person name="Shea T."/>
            <person name="Shenoy N."/>
            <person name="Sisk P."/>
            <person name="Stolte C."/>
            <person name="Sykes S."/>
            <person name="Wortman J."/>
            <person name="Nusbaum C."/>
            <person name="Birren B."/>
        </authorList>
    </citation>
    <scope>NUCLEOTIDE SEQUENCE [LARGE SCALE GENOMIC DNA]</scope>
    <source>
        <strain evidence="7 8">4_1_13</strain>
    </source>
</reference>
<keyword evidence="4 5" id="KW-0648">Protein biosynthesis</keyword>
<dbReference type="FunFam" id="3.30.1360.40:FF:000001">
    <property type="entry name" value="Ribosome-recycling factor"/>
    <property type="match status" value="1"/>
</dbReference>
<evidence type="ECO:0000256" key="4">
    <source>
        <dbReference type="ARBA" id="ARBA00022917"/>
    </source>
</evidence>
<comment type="subcellular location">
    <subcellularLocation>
        <location evidence="1 5">Cytoplasm</location>
    </subcellularLocation>
</comment>
<dbReference type="SUPFAM" id="SSF55194">
    <property type="entry name" value="Ribosome recycling factor, RRF"/>
    <property type="match status" value="1"/>
</dbReference>
<dbReference type="InterPro" id="IPR036191">
    <property type="entry name" value="RRF_sf"/>
</dbReference>